<accession>A0A822ZR96</accession>
<keyword evidence="2" id="KW-1185">Reference proteome</keyword>
<reference evidence="1 2" key="1">
    <citation type="journal article" date="2020" name="Mol. Biol. Evol.">
        <title>Distinct Expression and Methylation Patterns for Genes with Different Fates following a Single Whole-Genome Duplication in Flowering Plants.</title>
        <authorList>
            <person name="Shi T."/>
            <person name="Rahmani R.S."/>
            <person name="Gugger P.F."/>
            <person name="Wang M."/>
            <person name="Li H."/>
            <person name="Zhang Y."/>
            <person name="Li Z."/>
            <person name="Wang Q."/>
            <person name="Van de Peer Y."/>
            <person name="Marchal K."/>
            <person name="Chen J."/>
        </authorList>
    </citation>
    <scope>NUCLEOTIDE SEQUENCE [LARGE SCALE GENOMIC DNA]</scope>
    <source>
        <tissue evidence="1">Leaf</tissue>
    </source>
</reference>
<evidence type="ECO:0000313" key="1">
    <source>
        <dbReference type="EMBL" id="DAD47393.1"/>
    </source>
</evidence>
<comment type="caution">
    <text evidence="1">The sequence shown here is derived from an EMBL/GenBank/DDBJ whole genome shotgun (WGS) entry which is preliminary data.</text>
</comment>
<evidence type="ECO:0000313" key="2">
    <source>
        <dbReference type="Proteomes" id="UP000607653"/>
    </source>
</evidence>
<dbReference type="Proteomes" id="UP000607653">
    <property type="component" value="Unassembled WGS sequence"/>
</dbReference>
<protein>
    <submittedName>
        <fullName evidence="1">Uncharacterized protein</fullName>
    </submittedName>
</protein>
<sequence>MGGVNDDLKNRKKKTKPFLQVISNSSFAFHLGIV</sequence>
<name>A0A822ZR96_NELNU</name>
<dbReference type="AlphaFoldDB" id="A0A822ZR96"/>
<dbReference type="EMBL" id="DUZY01000008">
    <property type="protein sequence ID" value="DAD47393.1"/>
    <property type="molecule type" value="Genomic_DNA"/>
</dbReference>
<proteinExistence type="predicted"/>
<organism evidence="1 2">
    <name type="scientific">Nelumbo nucifera</name>
    <name type="common">Sacred lotus</name>
    <dbReference type="NCBI Taxonomy" id="4432"/>
    <lineage>
        <taxon>Eukaryota</taxon>
        <taxon>Viridiplantae</taxon>
        <taxon>Streptophyta</taxon>
        <taxon>Embryophyta</taxon>
        <taxon>Tracheophyta</taxon>
        <taxon>Spermatophyta</taxon>
        <taxon>Magnoliopsida</taxon>
        <taxon>Proteales</taxon>
        <taxon>Nelumbonaceae</taxon>
        <taxon>Nelumbo</taxon>
    </lineage>
</organism>
<gene>
    <name evidence="1" type="ORF">HUJ06_017330</name>
</gene>